<feature type="region of interest" description="Disordered" evidence="1">
    <location>
        <begin position="61"/>
        <end position="89"/>
    </location>
</feature>
<dbReference type="OMA" id="ATICISK"/>
<protein>
    <submittedName>
        <fullName evidence="2">Uncharacterized protein</fullName>
    </submittedName>
</protein>
<dbReference type="InterPro" id="IPR031248">
    <property type="entry name" value="RNF213"/>
</dbReference>
<dbReference type="GO" id="GO:0004842">
    <property type="term" value="F:ubiquitin-protein transferase activity"/>
    <property type="evidence" value="ECO:0007669"/>
    <property type="project" value="InterPro"/>
</dbReference>
<gene>
    <name evidence="2" type="ORF">PPL_06205</name>
</gene>
<feature type="compositionally biased region" description="Low complexity" evidence="1">
    <location>
        <begin position="342"/>
        <end position="351"/>
    </location>
</feature>
<reference evidence="2 3" key="1">
    <citation type="journal article" date="2011" name="Genome Res.">
        <title>Phylogeny-wide analysis of social amoeba genomes highlights ancient origins for complex intercellular communication.</title>
        <authorList>
            <person name="Heidel A.J."/>
            <person name="Lawal H.M."/>
            <person name="Felder M."/>
            <person name="Schilde C."/>
            <person name="Helps N.R."/>
            <person name="Tunggal B."/>
            <person name="Rivero F."/>
            <person name="John U."/>
            <person name="Schleicher M."/>
            <person name="Eichinger L."/>
            <person name="Platzer M."/>
            <person name="Noegel A.A."/>
            <person name="Schaap P."/>
            <person name="Gloeckner G."/>
        </authorList>
    </citation>
    <scope>NUCLEOTIDE SEQUENCE [LARGE SCALE GENOMIC DNA]</scope>
    <source>
        <strain evidence="3">ATCC 26659 / Pp 5 / PN500</strain>
    </source>
</reference>
<dbReference type="InParanoid" id="D3BCI0"/>
<keyword evidence="3" id="KW-1185">Reference proteome</keyword>
<dbReference type="PANTHER" id="PTHR22605:SF1">
    <property type="entry name" value="RZ-TYPE DOMAIN-CONTAINING PROTEIN"/>
    <property type="match status" value="1"/>
</dbReference>
<dbReference type="RefSeq" id="XP_020433088.1">
    <property type="nucleotide sequence ID" value="XM_020577068.1"/>
</dbReference>
<evidence type="ECO:0000313" key="2">
    <source>
        <dbReference type="EMBL" id="EFA80970.1"/>
    </source>
</evidence>
<feature type="compositionally biased region" description="Basic and acidic residues" evidence="1">
    <location>
        <begin position="352"/>
        <end position="366"/>
    </location>
</feature>
<sequence>MNKDKDRNINNNNNNNNNKNEKIMNRRGMDDIAKQAMQHHFQDTMMMDADYHNDPQLYYHLHQQQQQQQQYQQQQQQQYHHHQQQMQQMMPPQFHQLRQAQPKKETKRNPRMNPSMHHQQTIDLMMDPHQMMNASADDDDVYEEQHLGYLDHPSKKLMVGEFRNVLVTYIVSEVESFEKFKIHLEQINMDSQSLFQKWSKEQVHIGAEVDIAVKNEFCTTVSIQNKTSRYDINFIDSGLSSTEPLDPNAAKNKESGCSFINDLRKDIKDFLCSPKDSSPVDKLVNHLADQHLPPPQPQQPQQHLPEGDHNAPQDDDMEDDNFHIPAVNDQPQQEEQVNIFENNNNNNNNNNEHLKDGHQKASNDKHDKDINFQTISLFYKELLGRDGLIYCSIDLNEKVFKWNSSKNTILAQVKFSDIKFILLNRTHQNSVSMEIHLKKSHSVKQEKKSNRILTCKISADDWQTFSTNYNFTVPLKELLEDPLPDNRIVWFKPFNAFKKTLAFGEMVKDLVGNEDMSVNSETHYRIQSLIDDRNTRDFVMTDPPKLLSDLSNIKSNHLFSFYILMKLDNLSENGIPDILKYIEPLINELTKLESFNLNKALTPIFESFLSRYLIDPVSPDHVNTLCILALGFFSCKTINTMLADDNIYFRILRFLDANNQLNNEVSSSFFRKLKSKKIFLDSFTTFFKIFEPIEAENNNYQKYFSMLTKFLNSTTIPITDINGLTVKNEMVEGLSKNELYNRFELVRIFMKIDRSTRLSNGRVIYKLILEDKVGFRDNLKKYDSTTKENVLSNLHGFVETGIKKHFIEMPQLLQLLTDSKMLFLFTSKIMQAIGDYRHTEIDKIFIFSQDTDPFRTIQNNISSRFSLDDFYQISLYCPKQAISIPNEIISRPIAFVNNFSIIEDNYRKLSQAFIDKKTHGYYHRLTGDIVRNYLGNRGDQPSLLSLEVIDENPPCTLVHLMLFNFYLEFLNQNHTQYPINAAHGKLVGLVTDKSWVHESTVYENNRQRFKSILEENTRIMRNNWNPSYAGDYDHQMSILMRYFGAVNTKSSEELDKKYRGEVTELFNLRTVGHWLNNTFQFKITKLNIDIADVSPTNQIVYLKKDILSAKGEKGHVVVEEESIRFLRSFLSTEHRKFFQIIMEYYNKTEMPNQIDVLCHMTRDFMKKLIGQDEDIQLNDIFRTVISQSDINFKKEMEHMYAYFYPDKTFNNKENSLYEFINKATALFGIQANIHHLFNFIDSNKHYINVTDFDNIRDTITNYLQTIAPGQKLISVKTSQKIFQDITQLIGDLTYPQLVYFKYVNPDLIEFFASFKDFQTTNQIMTANLITDEYNSSLVNNTIHAYNLLQPFIARFQDTTKATKESGMSVNAFSSLREMCKSVSRLMENTQTDFTKIEYVVNNIAHVRGIYSSAGGTYNIESILPTVSEILKGSEFSSRTTKYEEGSVGWSIKISSSSLEFTQEKIEDFVQGLNITKSSNSSDTKTNDLVAKFQSVVKLLSTVHIIHCEMDRLFHPDYFEGIIKLAFNDATDLQSKKESLEKSLNEWKSKIQNLPTRLLLLKAHGLSSLISGYNKIFNHYNAKPDFVQRMATHVTPFIKYCYPYSGLPIKSELIAKIIVDNNLLAKYDYSVFLTGLVEGLTNTEEAYEDLSEETGPILVHLNSKDNLYNVLMQLNNSMLPHPSQLFYSYAFSKDIEYFLRLIEEMSGYTFFLIGIPNEKDKLMHWLSDHYSKQTTDKLARLYVISTERSMATDLFSFLPNSNTMFDTEWKNFKESWNRTKESIGIEQLVLVCGDCGTGKSYFIRSKKHSSNNPITVHLRPNFDAKPMIHHLRKHKDKKKIMIHFVISPYCDFDSFNHFIYPLITRGYVFGNRVEEIYNVPETLLLQIYVEIGSPLLGAKKYARFSDYLTDTIPLVQHLAEITDHTKTQWEVTPTELKCYSYVHSNPYQKPSLELGKKVANVHEYIQTIKKILLKEFAYNPAFLSDPKHLLHRKSFMKLLEERLVFLDAYYDTYAEVGLSDSESQSKNQQLLLQPYELYHYLILEAVKFSDPQLATAQNIWKEPPMITSRYLSQANKKTVSIDYIDFSSKPKLITRVQLVTLETAKQEPARFRTIIANIFGISSRTNIVLNLCQQYHYVLTPEFGIRLLMLHNKVKNQRSLVLTGDTGVGKTFILLFYSLLINAKNNSLPDIISRIREEVNKLIQNKTDFVLKGIMDGDQQSKLLPGEVSLIQIQDALTQLCEHDPMKESNNNNNNNNNNSSGSSSKFQNRSFQHTLFSTVENLIAVMMNNYPLIETPRNSLLYQIRFKSSTSVIIQNKEKLLEAVKEISSATFRNLFHRIIMHQKFTSKIFKNLVLSYIAEAKQLRHIDPNLKMLIFIDEFNTSPNDTLALINEIFIDGTLDGEGCIPDNIFWIGAMNPVKTTSMEAVDYTGQTTTTSHLSFVVQHPPPAMVQLFLNYGDFTAKNEQSFLESLFLVRDDIIQTTEVDLLKQQQNLKEIIIIGQNALRETNQARTHVSIRDITRVIDLYKFFRYTPVGNSILNCAYKLKDNNNQESVTMLHWMSIIASIGLTYYIRVSPGESRDLLIKKVNDYYGKQVDAFPAIKAVFSDANNMFKSIYSKFCETAKLPPGIALTESLKLNIFGITVAINSRLPICIVGPPGCSKTLSFGIVINNMNANKLDDPSSPWSQMTTADPFRYQCTPHTTDIEISSVFERSLNRQKTYDLSGGKSRCVVFFDEAGLVNENDSPMKIMHDYLDKVSQKMDKDSVDISVVILSNKVLDAAKTNRMLMLVHPHTITKEDEKALAVGCLYNNKVLTPSENQICTALCAAYKLANNHVKDTKPNLFHQRDFVYFLRHLARGLKNNQGVLNGEVLINSIERNFGGIPPKEFKEMAKEFFDQLQNIPDVSVKPGNLLDTDRTIKRIKESLLETLDTKQDPNTVPFRYMMIIDPTENESSLMILKELGINTTVIRVGGFERDSTTESLVNVVSQIKSEMASGGTVVLVNTHQIDACFYDVFNRYFTLLPTPDGSMHFIANVSFGTHSIFCPVHPEFKIIVHLPLSQMAQTQLPWLNRFEKYQLSIEKMLDYYIKKNLSLHTSIFETLKSTATHFIDEFHNKATNKSLLSGFSESETIPSLIYTIAKELKASDSLNIQPQRIFNTNLELIPESENYEIRQFNWKLLQIARPESIFNCKTLPQSYIEEYLLRQEHFNILRFLDHIFNKKFVKNDQSVPNKWTFFTRTSLTLHRLKDSEHMDNFHKILLSQLFKNGDTESEIDPMEIDSKENILKIIQLGSFKSSHSCDLELDHFKNSKVQKICMIIADMSYVNQHQVNFIVDRFNKFDKSKLLITICHYPPEFSLSNQTKLNSIFLNGIEYMYIDSLGLKIDTQLMESNQNSLDSDIRTWIGRAYGLKLSIDPQSLERTFEDMFFEHLRQVAMEMNPVFLPLKADPAERTFYSNADQRVTLIEDLFRSNKEWYNTTIQMLSTEWGQKDMFKQIITNISKLIVSGKLVHSFFDSIKNSMITFFYPMVSQIFKIVTNYQSYLRVSKIKDAQNSELVRLYIQSVRVPEINENIEERFEPVTLTVHQEKVLQQESCLPLYDSVISNLKTLFDNTLNLHPNRGIDKIFGEYTKYVSNHSLGPLIQYISENDTLYQQFQTDFVIRTMRFDKSWLEFVLLVIKKIFPIRSDSILLFIVCNYFYSPTIHYLKSLTTPLMNLKTNVSILQEFRNLNLDKDKLSNTNQAKSIITALAMKLIYKEIVDISPEAKNLSDITANWCNVVREILNRVPIYTILRQAQGKGDTGQFTSYIYILFNLCIFASTIGNIDTTESILSCIYRGVPKAKRFDPEDIFQPFSSFFSNVNRILKERGLPPVELSCFLTTFEPFINLSTANKRNFLLMCNNDKSLNQDFVSKIPMGWFCNNIFNSYDSFFKSYSVIIEEIFTKQGVTLFCNPVLYCLHPNNEVPTGELLQFLGVSKEEFQQEFKPNPNLINILYFVELERCRRLNLDTINLMVKWQEMVRSPSILERIKVNAMSTHFIDNLAKMLNDEGVEPTKNYLDNNKMLTTTMNKIFSMERQTKANKIQRRFNHMYLLNKISSEKTLVDILKNQAFLKTIAMEENLVTIDISMKESTLYSFTVDSSTDDGKLFKSIKDAVDSKSDEDINRLIAQCRNTPRSCGFFRMSLFLITYQYYLDDLEFGFIEKLIAPGSLFNTAIGNEPYINFFKKIIKKDFKISIKNFDEVVMKYPNKAKDHFVIGQLLVNYVAASIGSNSNFYLYELTRDFKKVCGKKFPATELIFRDCGMVYRLGGGADARIYCMKNNPLYKYMIGSTSWAVFSWTASCLVTREDVAYLTDPNIHFANFLEKKTIDGLTDYVGIRALTSISEVKINQDIVDQHIEPGHFLSELVYQLWDEAYTAPRPVMRAYFEETHSDKDVYAYENYLIEVIEKVRKDYPNIKTKRIDAVVSQSATLAQAIKCRQKYVTKFTSPFYDYEYIHDLITKKENKLLLYFSTNIATICISKYFYEVIQLIELIFKYFSRRLPQENQFFTIPECIKFLETHKYEDENTIKSIKTKWENAKKSWNDILEHLQIMEGGCRAMPDYEKVVQPITDDTPLVSLLFNRDLSSNGLIINLINNWVTNTQSKAVGHLDQVQKTELFQRIIESPDSEDNNIDIGNMSFDFGENFYLIGSNYNLTDFQKFISNCISHYQTFDRNLFDPKMSFVENKLIYNYVAGKINGGQQMKQYMVDFPYRVSVAQNNSKVSTNTSMSSQIIPEYVKELLIIQEKLDSATFGQEIKDPNIKIPLDMSTAKLHPEESETLCRFLTSLIARVINNILKDPINKTKVPGYLMMTLVEISMRIGLTYHKISKPIISHLAMVRLTSLKTISEMIIKNSLSYGHLYSGIVNDPVQADPTIINHFESICINLKNEASKENQDILPWIHYFEEIIQILASPKSKDLLKLQQPDTPLKDHVCNLLMNMRHQSPSKLYTSHSQFFQDNITLSYYSFFMRTIHEILSFLKIKDLNQKKEIYKEPHLYHFRLQKETPMEVDNKSNQVEDIQMEPAAPVLEVQKEVEEPEISEDELDVVVDSNQLIEIENEDRGERVEPKKEKIPDIGSYPHTGFQVLYNWLLEVTDINLDRFKLVKKGDFHEDFYNHVVEFRNSCKSGGKVPLHPIILDLIHITKARDQTGCRLLLQFLETLVYVDNQIMPSGIFKMSNNLICQDCKHENLAYQISYFKCAFEDKKDTDLVSLLLTNQQLETKQCAKCQEYSIATIPIDPAKYLFIQINRSETADERIYTKLAIPDSFDLMDIYQVPGKSFTYTLHAILKGNSFTRITNTIVEGVDLKAYNDIILNSCVSVIYSNAFNKKFDIPQQPQPAAQQPASQQPAPQQPASQQPASQQPTSQQPTSQQPTSQTDVVMEPASNAQKINSALNETFLDWISSIADVKPTSRELISKVLVEHGIDTFSIALSVLKEPEMLRNLLIEKGVPKITTNTFIRLLGIKIDKESFKLVPHEPENLDFFDWVRQLGFNEKSSENVITVLDQNDIITFDGAKANMDSIKEELKDSLPFGNIHHLLTHLELLNLN</sequence>
<accession>D3BCI0</accession>
<dbReference type="GeneID" id="31361688"/>
<dbReference type="Proteomes" id="UP000001396">
    <property type="component" value="Unassembled WGS sequence"/>
</dbReference>
<feature type="region of interest" description="Disordered" evidence="1">
    <location>
        <begin position="5373"/>
        <end position="5418"/>
    </location>
</feature>
<dbReference type="Gene3D" id="3.40.50.300">
    <property type="entry name" value="P-loop containing nucleotide triphosphate hydrolases"/>
    <property type="match status" value="1"/>
</dbReference>
<feature type="region of interest" description="Disordered" evidence="1">
    <location>
        <begin position="2243"/>
        <end position="2266"/>
    </location>
</feature>
<dbReference type="EMBL" id="ADBJ01000027">
    <property type="protein sequence ID" value="EFA80970.1"/>
    <property type="molecule type" value="Genomic_DNA"/>
</dbReference>
<dbReference type="GO" id="GO:0016887">
    <property type="term" value="F:ATP hydrolysis activity"/>
    <property type="evidence" value="ECO:0007669"/>
    <property type="project" value="InterPro"/>
</dbReference>
<evidence type="ECO:0000313" key="3">
    <source>
        <dbReference type="Proteomes" id="UP000001396"/>
    </source>
</evidence>
<organism evidence="2 3">
    <name type="scientific">Heterostelium pallidum (strain ATCC 26659 / Pp 5 / PN500)</name>
    <name type="common">Cellular slime mold</name>
    <name type="synonym">Polysphondylium pallidum</name>
    <dbReference type="NCBI Taxonomy" id="670386"/>
    <lineage>
        <taxon>Eukaryota</taxon>
        <taxon>Amoebozoa</taxon>
        <taxon>Evosea</taxon>
        <taxon>Eumycetozoa</taxon>
        <taxon>Dictyostelia</taxon>
        <taxon>Acytosteliales</taxon>
        <taxon>Acytosteliaceae</taxon>
        <taxon>Heterostelium</taxon>
    </lineage>
</organism>
<feature type="compositionally biased region" description="Low complexity" evidence="1">
    <location>
        <begin position="5373"/>
        <end position="5417"/>
    </location>
</feature>
<comment type="caution">
    <text evidence="2">The sequence shown here is derived from an EMBL/GenBank/DDBJ whole genome shotgun (WGS) entry which is preliminary data.</text>
</comment>
<proteinExistence type="predicted"/>
<dbReference type="PANTHER" id="PTHR22605">
    <property type="entry name" value="RZ-TYPE DOMAIN-CONTAINING PROTEIN"/>
    <property type="match status" value="1"/>
</dbReference>
<feature type="compositionally biased region" description="Low complexity" evidence="1">
    <location>
        <begin position="2248"/>
        <end position="2264"/>
    </location>
</feature>
<dbReference type="SUPFAM" id="SSF52540">
    <property type="entry name" value="P-loop containing nucleoside triphosphate hydrolases"/>
    <property type="match status" value="2"/>
</dbReference>
<name>D3BCI0_HETP5</name>
<feature type="region of interest" description="Disordered" evidence="1">
    <location>
        <begin position="341"/>
        <end position="366"/>
    </location>
</feature>
<feature type="region of interest" description="Disordered" evidence="1">
    <location>
        <begin position="1"/>
        <end position="23"/>
    </location>
</feature>
<dbReference type="InterPro" id="IPR027417">
    <property type="entry name" value="P-loop_NTPase"/>
</dbReference>
<feature type="compositionally biased region" description="Low complexity" evidence="1">
    <location>
        <begin position="9"/>
        <end position="18"/>
    </location>
</feature>
<evidence type="ECO:0000256" key="1">
    <source>
        <dbReference type="SAM" id="MobiDB-lite"/>
    </source>
</evidence>
<feature type="region of interest" description="Disordered" evidence="1">
    <location>
        <begin position="288"/>
        <end position="325"/>
    </location>
</feature>